<dbReference type="Proteomes" id="UP000824998">
    <property type="component" value="Unassembled WGS sequence"/>
</dbReference>
<feature type="domain" description="Nephrocystin 3-like N-terminal" evidence="2">
    <location>
        <begin position="52"/>
        <end position="210"/>
    </location>
</feature>
<accession>A0A9P8BZB6</accession>
<protein>
    <recommendedName>
        <fullName evidence="2">Nephrocystin 3-like N-terminal domain-containing protein</fullName>
    </recommendedName>
</protein>
<evidence type="ECO:0000313" key="4">
    <source>
        <dbReference type="Proteomes" id="UP000824998"/>
    </source>
</evidence>
<dbReference type="OrthoDB" id="674604at2759"/>
<dbReference type="InterPro" id="IPR056884">
    <property type="entry name" value="NPHP3-like_N"/>
</dbReference>
<name>A0A9P8BZB6_9HELO</name>
<comment type="caution">
    <text evidence="3">The sequence shown here is derived from an EMBL/GenBank/DDBJ whole genome shotgun (WGS) entry which is preliminary data.</text>
</comment>
<dbReference type="Gene3D" id="3.40.50.300">
    <property type="entry name" value="P-loop containing nucleotide triphosphate hydrolases"/>
    <property type="match status" value="1"/>
</dbReference>
<evidence type="ECO:0000313" key="3">
    <source>
        <dbReference type="EMBL" id="KAG9228012.1"/>
    </source>
</evidence>
<dbReference type="InterPro" id="IPR027417">
    <property type="entry name" value="P-loop_NTPase"/>
</dbReference>
<dbReference type="PANTHER" id="PTHR10039:SF17">
    <property type="entry name" value="FUNGAL STAND N-TERMINAL GOODBYE DOMAIN-CONTAINING PROTEIN-RELATED"/>
    <property type="match status" value="1"/>
</dbReference>
<feature type="non-terminal residue" evidence="3">
    <location>
        <position position="618"/>
    </location>
</feature>
<keyword evidence="4" id="KW-1185">Reference proteome</keyword>
<dbReference type="AlphaFoldDB" id="A0A9P8BZB6"/>
<evidence type="ECO:0000256" key="1">
    <source>
        <dbReference type="ARBA" id="ARBA00022737"/>
    </source>
</evidence>
<dbReference type="PANTHER" id="PTHR10039">
    <property type="entry name" value="AMELOGENIN"/>
    <property type="match status" value="1"/>
</dbReference>
<dbReference type="SUPFAM" id="SSF52540">
    <property type="entry name" value="P-loop containing nucleoside triphosphate hydrolases"/>
    <property type="match status" value="1"/>
</dbReference>
<sequence length="618" mass="70950">MPKKTTTKLTNCIDRENPLGLLPNAAEAPFNSVFRQHEPTCLPKTRVNLLREIYDWADRQDERGIFWLNGLAGTGKSTIAQTIAQRYSDQKRLGASFFFSKGGGYVSHAGRFFTSLAVQLTFNVPSLRRYICEAITKRSDIANLSLLEQWRQLILRPLSNLRNESCQSYILVIDALDECANNKDVEVILQLLTEARSLTTVRLRVFLTGRPEIHIRAGISRILQAEHQDFILQNIPLATINHDISLFLEHNLEIIRKERDFEVDWPGEVVLGQLMRYACGLFIWAATACRFIRKGGRFARKRLHMILKGDSSAIEGPEKYLNKIYRTVLEYSISSDFSEEEKEEAYDILKHTLGSIVVLLSPLSTPSLSRLLHLLKEDVDQTFKDLYAILDIPENPTYPLRLHHPSFRDFLLSKDRCGDFWVDDKQAHYTLATSCIKLMSQTLKKDICELHAPGYQVTQVESSRVQKYIPPEVQYACLYWVQHLQRSGSRDKEAYQFLKNHLLHWLEALGWMGKASEGIQAILSLKAHVSFNTSPDLRAFIHDTKRFALYNRLVIEQAPLQLYCSALIFAPEKSVIRETFKKCVPTWIKRRPRVQEYWSAALQTLEGHTSMVASVAFS</sequence>
<proteinExistence type="predicted"/>
<dbReference type="Pfam" id="PF24883">
    <property type="entry name" value="NPHP3_N"/>
    <property type="match status" value="1"/>
</dbReference>
<dbReference type="EMBL" id="MU252190">
    <property type="protein sequence ID" value="KAG9228012.1"/>
    <property type="molecule type" value="Genomic_DNA"/>
</dbReference>
<keyword evidence="1" id="KW-0677">Repeat</keyword>
<evidence type="ECO:0000259" key="2">
    <source>
        <dbReference type="Pfam" id="PF24883"/>
    </source>
</evidence>
<gene>
    <name evidence="3" type="ORF">BJ875DRAFT_413355</name>
</gene>
<reference evidence="3" key="1">
    <citation type="journal article" date="2021" name="IMA Fungus">
        <title>Genomic characterization of three marine fungi, including Emericellopsis atlantica sp. nov. with signatures of a generalist lifestyle and marine biomass degradation.</title>
        <authorList>
            <person name="Hagestad O.C."/>
            <person name="Hou L."/>
            <person name="Andersen J.H."/>
            <person name="Hansen E.H."/>
            <person name="Altermark B."/>
            <person name="Li C."/>
            <person name="Kuhnert E."/>
            <person name="Cox R.J."/>
            <person name="Crous P.W."/>
            <person name="Spatafora J.W."/>
            <person name="Lail K."/>
            <person name="Amirebrahimi M."/>
            <person name="Lipzen A."/>
            <person name="Pangilinan J."/>
            <person name="Andreopoulos W."/>
            <person name="Hayes R.D."/>
            <person name="Ng V."/>
            <person name="Grigoriev I.V."/>
            <person name="Jackson S.A."/>
            <person name="Sutton T.D.S."/>
            <person name="Dobson A.D.W."/>
            <person name="Rama T."/>
        </authorList>
    </citation>
    <scope>NUCLEOTIDE SEQUENCE</scope>
    <source>
        <strain evidence="3">TRa018bII</strain>
    </source>
</reference>
<organism evidence="3 4">
    <name type="scientific">Amylocarpus encephaloides</name>
    <dbReference type="NCBI Taxonomy" id="45428"/>
    <lineage>
        <taxon>Eukaryota</taxon>
        <taxon>Fungi</taxon>
        <taxon>Dikarya</taxon>
        <taxon>Ascomycota</taxon>
        <taxon>Pezizomycotina</taxon>
        <taxon>Leotiomycetes</taxon>
        <taxon>Helotiales</taxon>
        <taxon>Helotiales incertae sedis</taxon>
        <taxon>Amylocarpus</taxon>
    </lineage>
</organism>